<feature type="transmembrane region" description="Helical" evidence="1">
    <location>
        <begin position="371"/>
        <end position="390"/>
    </location>
</feature>
<feature type="transmembrane region" description="Helical" evidence="1">
    <location>
        <begin position="332"/>
        <end position="350"/>
    </location>
</feature>
<feature type="transmembrane region" description="Helical" evidence="1">
    <location>
        <begin position="235"/>
        <end position="257"/>
    </location>
</feature>
<dbReference type="AlphaFoldDB" id="A0A5B9P6P1"/>
<gene>
    <name evidence="2" type="ORF">MFFC18_17890</name>
</gene>
<feature type="transmembrane region" description="Helical" evidence="1">
    <location>
        <begin position="280"/>
        <end position="300"/>
    </location>
</feature>
<reference evidence="2 3" key="1">
    <citation type="submission" date="2019-08" db="EMBL/GenBank/DDBJ databases">
        <title>Deep-cultivation of Planctomycetes and their phenomic and genomic characterization uncovers novel biology.</title>
        <authorList>
            <person name="Wiegand S."/>
            <person name="Jogler M."/>
            <person name="Boedeker C."/>
            <person name="Pinto D."/>
            <person name="Vollmers J."/>
            <person name="Rivas-Marin E."/>
            <person name="Kohn T."/>
            <person name="Peeters S.H."/>
            <person name="Heuer A."/>
            <person name="Rast P."/>
            <person name="Oberbeckmann S."/>
            <person name="Bunk B."/>
            <person name="Jeske O."/>
            <person name="Meyerdierks A."/>
            <person name="Storesund J.E."/>
            <person name="Kallscheuer N."/>
            <person name="Luecker S."/>
            <person name="Lage O.M."/>
            <person name="Pohl T."/>
            <person name="Merkel B.J."/>
            <person name="Hornburger P."/>
            <person name="Mueller R.-W."/>
            <person name="Bruemmer F."/>
            <person name="Labrenz M."/>
            <person name="Spormann A.M."/>
            <person name="Op den Camp H."/>
            <person name="Overmann J."/>
            <person name="Amann R."/>
            <person name="Jetten M.S.M."/>
            <person name="Mascher T."/>
            <person name="Medema M.H."/>
            <person name="Devos D.P."/>
            <person name="Kaster A.-K."/>
            <person name="Ovreas L."/>
            <person name="Rohde M."/>
            <person name="Galperin M.Y."/>
            <person name="Jogler C."/>
        </authorList>
    </citation>
    <scope>NUCLEOTIDE SEQUENCE [LARGE SCALE GENOMIC DNA]</scope>
    <source>
        <strain evidence="2 3">FC18</strain>
    </source>
</reference>
<dbReference type="OrthoDB" id="9786218at2"/>
<dbReference type="RefSeq" id="WP_075085595.1">
    <property type="nucleotide sequence ID" value="NZ_CP042912.1"/>
</dbReference>
<dbReference type="KEGG" id="mff:MFFC18_17890"/>
<proteinExistence type="predicted"/>
<feature type="transmembrane region" description="Helical" evidence="1">
    <location>
        <begin position="103"/>
        <end position="124"/>
    </location>
</feature>
<keyword evidence="1" id="KW-0472">Membrane</keyword>
<feature type="transmembrane region" description="Helical" evidence="1">
    <location>
        <begin position="25"/>
        <end position="45"/>
    </location>
</feature>
<evidence type="ECO:0008006" key="4">
    <source>
        <dbReference type="Google" id="ProtNLM"/>
    </source>
</evidence>
<name>A0A5B9P6P1_9BACT</name>
<keyword evidence="3" id="KW-1185">Reference proteome</keyword>
<protein>
    <recommendedName>
        <fullName evidence="4">Glycosyltransferase RgtA/B/C/D-like domain-containing protein</fullName>
    </recommendedName>
</protein>
<dbReference type="EMBL" id="CP042912">
    <property type="protein sequence ID" value="QEG21928.1"/>
    <property type="molecule type" value="Genomic_DNA"/>
</dbReference>
<evidence type="ECO:0000256" key="1">
    <source>
        <dbReference type="SAM" id="Phobius"/>
    </source>
</evidence>
<feature type="transmembrane region" description="Helical" evidence="1">
    <location>
        <begin position="183"/>
        <end position="214"/>
    </location>
</feature>
<keyword evidence="1" id="KW-0812">Transmembrane</keyword>
<dbReference type="Proteomes" id="UP000322214">
    <property type="component" value="Chromosome"/>
</dbReference>
<accession>A0A5B9P6P1</accession>
<dbReference type="STRING" id="980251.GCA_001642875_03390"/>
<sequence>MKAFELPTPIVDSTETTSLNPWVKFSMAVACLLGILAVAASNTIIDLDLFHQVSLFREFLANGAMPMTDSFAYTPTREIVVHHEWGMGAIQYYAMEGSGLGNAGLMILKYGLAFSICLVCYVVARKNGAPFALIVLLSPIALSVGGYIGFTNVRAQVVTLLFLAIEFWMFSSDRAGKRLWCLAWIPLMIAWTNIHGGVVAGAAIFAFWVGCRFVEALLESNFMGAVREGAHRIGLALILPVLMCVNPYGAAYVPYLIRAVQMKRPMIGEWSSIWGSGDTAMLLMFGLALFVAVVAAVAIYKRGSGAKSIVRFLFPVSVIVLTWIMASKNMRHVSIFAVAWICYAPMLLSQTEFHKWVLQSVSRNQQAIKKASLAFAMVALAISLNARFWAVNVPAFADDAPVGSPIYPVHAMNFLEQENIGGNMMVWFNDGAYVSWRMFPQIKVSLDSRYEVAYPHGAVEESVAFYNAEDSWRETLEKYPTDMVLAPTATAICETMDEAIATGELSWKVIYRDESFVLFRKSEALAVQ</sequence>
<evidence type="ECO:0000313" key="3">
    <source>
        <dbReference type="Proteomes" id="UP000322214"/>
    </source>
</evidence>
<keyword evidence="1" id="KW-1133">Transmembrane helix</keyword>
<evidence type="ECO:0000313" key="2">
    <source>
        <dbReference type="EMBL" id="QEG21928.1"/>
    </source>
</evidence>
<feature type="transmembrane region" description="Helical" evidence="1">
    <location>
        <begin position="309"/>
        <end position="326"/>
    </location>
</feature>
<feature type="transmembrane region" description="Helical" evidence="1">
    <location>
        <begin position="130"/>
        <end position="148"/>
    </location>
</feature>
<organism evidence="2 3">
    <name type="scientific">Mariniblastus fucicola</name>
    <dbReference type="NCBI Taxonomy" id="980251"/>
    <lineage>
        <taxon>Bacteria</taxon>
        <taxon>Pseudomonadati</taxon>
        <taxon>Planctomycetota</taxon>
        <taxon>Planctomycetia</taxon>
        <taxon>Pirellulales</taxon>
        <taxon>Pirellulaceae</taxon>
        <taxon>Mariniblastus</taxon>
    </lineage>
</organism>